<feature type="transmembrane region" description="Helical" evidence="5">
    <location>
        <begin position="249"/>
        <end position="270"/>
    </location>
</feature>
<name>E5AUQ6_MYCRK</name>
<dbReference type="KEGG" id="brh:RBRH_00303"/>
<sequence length="335" mass="35454">MTSCPCSIRTCRCVQRAMPVTRRRLRMISRAVFDLTNLLALAALWSTSFLFVRIGVAEFGVVPMVALRVSIGATFLIALLIVRKGVKGKWRDSQRKLWPLFVLGVLNAAMPFCLFAYAVPALSVGLACVINATAPLWGALVAFLWLGDRPSIMRIAGIVLCFAGVTLMVGSQISATGSFAGAAPCARTTALAAGAGLTATALLGIAANYTKRYLSDIDPLMIAAGSLVGASIVLLPLAAWAWPATPVSMRAWLAALALGVACTGVAYVLYFRLLNAGGPAQAMTATFVIPVFGILWDSLFLSLSISIWMIECCAIVLVGTVLATGLIERLRPQLS</sequence>
<dbReference type="InterPro" id="IPR050638">
    <property type="entry name" value="AA-Vitamin_Transporters"/>
</dbReference>
<organism evidence="7 8">
    <name type="scientific">Mycetohabitans rhizoxinica (strain DSM 19002 / CIP 109453 / HKI 454)</name>
    <name type="common">Paraburkholderia rhizoxinica</name>
    <dbReference type="NCBI Taxonomy" id="882378"/>
    <lineage>
        <taxon>Bacteria</taxon>
        <taxon>Pseudomonadati</taxon>
        <taxon>Pseudomonadota</taxon>
        <taxon>Betaproteobacteria</taxon>
        <taxon>Burkholderiales</taxon>
        <taxon>Burkholderiaceae</taxon>
        <taxon>Mycetohabitans</taxon>
    </lineage>
</organism>
<comment type="subcellular location">
    <subcellularLocation>
        <location evidence="1">Membrane</location>
        <topology evidence="1">Multi-pass membrane protein</topology>
    </subcellularLocation>
</comment>
<proteinExistence type="predicted"/>
<keyword evidence="7" id="KW-0614">Plasmid</keyword>
<feature type="transmembrane region" description="Helical" evidence="5">
    <location>
        <begin position="32"/>
        <end position="54"/>
    </location>
</feature>
<evidence type="ECO:0000259" key="6">
    <source>
        <dbReference type="Pfam" id="PF00892"/>
    </source>
</evidence>
<evidence type="ECO:0000256" key="5">
    <source>
        <dbReference type="SAM" id="Phobius"/>
    </source>
</evidence>
<feature type="transmembrane region" description="Helical" evidence="5">
    <location>
        <begin position="221"/>
        <end position="243"/>
    </location>
</feature>
<evidence type="ECO:0000313" key="7">
    <source>
        <dbReference type="EMBL" id="CBW76830.1"/>
    </source>
</evidence>
<dbReference type="Pfam" id="PF00892">
    <property type="entry name" value="EamA"/>
    <property type="match status" value="2"/>
</dbReference>
<keyword evidence="4 5" id="KW-0472">Membrane</keyword>
<dbReference type="Proteomes" id="UP000007437">
    <property type="component" value="Plasmid pBRH01"/>
</dbReference>
<feature type="transmembrane region" description="Helical" evidence="5">
    <location>
        <begin position="97"/>
        <end position="118"/>
    </location>
</feature>
<keyword evidence="2 5" id="KW-0812">Transmembrane</keyword>
<evidence type="ECO:0000256" key="3">
    <source>
        <dbReference type="ARBA" id="ARBA00022989"/>
    </source>
</evidence>
<dbReference type="EMBL" id="FR687360">
    <property type="protein sequence ID" value="CBW76830.1"/>
    <property type="molecule type" value="Genomic_DNA"/>
</dbReference>
<reference evidence="7 8" key="1">
    <citation type="journal article" date="2011" name="J. Bacteriol.">
        <title>Complete genome sequence of Burkholderia rhizoxinica, an endosymbiont of Rhizopus microsporus.</title>
        <authorList>
            <person name="Lackner G."/>
            <person name="Moebius N."/>
            <person name="Partida-Martinez L."/>
            <person name="Hertweck C."/>
        </authorList>
    </citation>
    <scope>NUCLEOTIDE SEQUENCE [LARGE SCALE GENOMIC DNA]</scope>
    <source>
        <strain evidence="8">DSM 19002 / CIP 109453 / HKI 454</strain>
        <plasmid evidence="7 8">pBRH01</plasmid>
    </source>
</reference>
<dbReference type="GO" id="GO:0016020">
    <property type="term" value="C:membrane"/>
    <property type="evidence" value="ECO:0007669"/>
    <property type="project" value="UniProtKB-SubCell"/>
</dbReference>
<keyword evidence="3 5" id="KW-1133">Transmembrane helix</keyword>
<dbReference type="AlphaFoldDB" id="E5AUQ6"/>
<feature type="transmembrane region" description="Helical" evidence="5">
    <location>
        <begin position="307"/>
        <end position="327"/>
    </location>
</feature>
<feature type="transmembrane region" description="Helical" evidence="5">
    <location>
        <begin position="158"/>
        <end position="183"/>
    </location>
</feature>
<feature type="domain" description="EamA" evidence="6">
    <location>
        <begin position="195"/>
        <end position="323"/>
    </location>
</feature>
<feature type="transmembrane region" description="Helical" evidence="5">
    <location>
        <begin position="189"/>
        <end position="209"/>
    </location>
</feature>
<dbReference type="eggNOG" id="COG0697">
    <property type="taxonomic scope" value="Bacteria"/>
</dbReference>
<dbReference type="SUPFAM" id="SSF103481">
    <property type="entry name" value="Multidrug resistance efflux transporter EmrE"/>
    <property type="match status" value="2"/>
</dbReference>
<geneLocation type="plasmid" evidence="7 8">
    <name>pBRH01</name>
</geneLocation>
<evidence type="ECO:0000256" key="4">
    <source>
        <dbReference type="ARBA" id="ARBA00023136"/>
    </source>
</evidence>
<gene>
    <name evidence="7" type="ordered locus">RBRH_00303</name>
</gene>
<evidence type="ECO:0000256" key="1">
    <source>
        <dbReference type="ARBA" id="ARBA00004141"/>
    </source>
</evidence>
<dbReference type="PANTHER" id="PTHR32322:SF9">
    <property type="entry name" value="AMINO-ACID METABOLITE EFFLUX PUMP-RELATED"/>
    <property type="match status" value="1"/>
</dbReference>
<dbReference type="InterPro" id="IPR000620">
    <property type="entry name" value="EamA_dom"/>
</dbReference>
<evidence type="ECO:0000313" key="8">
    <source>
        <dbReference type="Proteomes" id="UP000007437"/>
    </source>
</evidence>
<feature type="transmembrane region" description="Helical" evidence="5">
    <location>
        <begin position="124"/>
        <end position="146"/>
    </location>
</feature>
<protein>
    <submittedName>
        <fullName evidence="7">Transporter, drug/metabolite exporter family</fullName>
    </submittedName>
</protein>
<dbReference type="InterPro" id="IPR037185">
    <property type="entry name" value="EmrE-like"/>
</dbReference>
<dbReference type="Gene3D" id="1.10.3730.20">
    <property type="match status" value="1"/>
</dbReference>
<feature type="transmembrane region" description="Helical" evidence="5">
    <location>
        <begin position="60"/>
        <end position="82"/>
    </location>
</feature>
<feature type="domain" description="EamA" evidence="6">
    <location>
        <begin position="38"/>
        <end position="169"/>
    </location>
</feature>
<evidence type="ECO:0000256" key="2">
    <source>
        <dbReference type="ARBA" id="ARBA00022692"/>
    </source>
</evidence>
<feature type="transmembrane region" description="Helical" evidence="5">
    <location>
        <begin position="282"/>
        <end position="301"/>
    </location>
</feature>
<accession>E5AUQ6</accession>
<dbReference type="HOGENOM" id="CLU_033863_5_2_4"/>
<dbReference type="PANTHER" id="PTHR32322">
    <property type="entry name" value="INNER MEMBRANE TRANSPORTER"/>
    <property type="match status" value="1"/>
</dbReference>